<dbReference type="InterPro" id="IPR036097">
    <property type="entry name" value="HisK_dim/P_sf"/>
</dbReference>
<keyword evidence="4" id="KW-0805">Transcription regulation</keyword>
<dbReference type="PANTHER" id="PTHR43547">
    <property type="entry name" value="TWO-COMPONENT HISTIDINE KINASE"/>
    <property type="match status" value="1"/>
</dbReference>
<evidence type="ECO:0000256" key="7">
    <source>
        <dbReference type="PROSITE-ProRule" id="PRU00169"/>
    </source>
</evidence>
<dbReference type="InterPro" id="IPR036890">
    <property type="entry name" value="HATPase_C_sf"/>
</dbReference>
<feature type="domain" description="HTH araC/xylS-type" evidence="9">
    <location>
        <begin position="1238"/>
        <end position="1337"/>
    </location>
</feature>
<comment type="catalytic activity">
    <reaction evidence="1">
        <text>ATP + protein L-histidine = ADP + protein N-phospho-L-histidine.</text>
        <dbReference type="EC" id="2.7.13.3"/>
    </reaction>
</comment>
<keyword evidence="8" id="KW-0472">Membrane</keyword>
<reference evidence="12 13" key="1">
    <citation type="submission" date="2016-10" db="EMBL/GenBank/DDBJ databases">
        <authorList>
            <person name="de Groot N.N."/>
        </authorList>
    </citation>
    <scope>NUCLEOTIDE SEQUENCE [LARGE SCALE GENOMIC DNA]</scope>
    <source>
        <strain evidence="13">E92,LMG 26720,CCM 7988</strain>
    </source>
</reference>
<dbReference type="SUPFAM" id="SSF52172">
    <property type="entry name" value="CheY-like"/>
    <property type="match status" value="1"/>
</dbReference>
<dbReference type="SMART" id="SM00342">
    <property type="entry name" value="HTH_ARAC"/>
    <property type="match status" value="1"/>
</dbReference>
<dbReference type="InterPro" id="IPR004358">
    <property type="entry name" value="Sig_transdc_His_kin-like_C"/>
</dbReference>
<dbReference type="Gene3D" id="3.40.50.2300">
    <property type="match status" value="1"/>
</dbReference>
<dbReference type="Pfam" id="PF07494">
    <property type="entry name" value="Reg_prop"/>
    <property type="match status" value="5"/>
</dbReference>
<dbReference type="GO" id="GO:0000155">
    <property type="term" value="F:phosphorelay sensor kinase activity"/>
    <property type="evidence" value="ECO:0007669"/>
    <property type="project" value="InterPro"/>
</dbReference>
<dbReference type="Gene3D" id="2.60.40.10">
    <property type="entry name" value="Immunoglobulins"/>
    <property type="match status" value="1"/>
</dbReference>
<dbReference type="PRINTS" id="PR00344">
    <property type="entry name" value="BCTRLSENSOR"/>
</dbReference>
<dbReference type="SUPFAM" id="SSF55874">
    <property type="entry name" value="ATPase domain of HSP90 chaperone/DNA topoisomerase II/histidine kinase"/>
    <property type="match status" value="1"/>
</dbReference>
<evidence type="ECO:0000256" key="8">
    <source>
        <dbReference type="SAM" id="Phobius"/>
    </source>
</evidence>
<dbReference type="Gene3D" id="1.10.10.60">
    <property type="entry name" value="Homeodomain-like"/>
    <property type="match status" value="1"/>
</dbReference>
<evidence type="ECO:0000259" key="9">
    <source>
        <dbReference type="PROSITE" id="PS01124"/>
    </source>
</evidence>
<feature type="domain" description="Response regulatory" evidence="11">
    <location>
        <begin position="1091"/>
        <end position="1206"/>
    </location>
</feature>
<dbReference type="InterPro" id="IPR011123">
    <property type="entry name" value="Y_Y_Y"/>
</dbReference>
<dbReference type="Pfam" id="PF00512">
    <property type="entry name" value="HisKA"/>
    <property type="match status" value="1"/>
</dbReference>
<evidence type="ECO:0000256" key="5">
    <source>
        <dbReference type="ARBA" id="ARBA00023125"/>
    </source>
</evidence>
<dbReference type="SUPFAM" id="SSF47384">
    <property type="entry name" value="Homodimeric domain of signal transducing histidine kinase"/>
    <property type="match status" value="1"/>
</dbReference>
<feature type="modified residue" description="4-aspartylphosphate" evidence="7">
    <location>
        <position position="1139"/>
    </location>
</feature>
<feature type="domain" description="Histidine kinase" evidence="10">
    <location>
        <begin position="845"/>
        <end position="1060"/>
    </location>
</feature>
<protein>
    <recommendedName>
        <fullName evidence="2">histidine kinase</fullName>
        <ecNumber evidence="2">2.7.13.3</ecNumber>
    </recommendedName>
</protein>
<dbReference type="CDD" id="cd17574">
    <property type="entry name" value="REC_OmpR"/>
    <property type="match status" value="1"/>
</dbReference>
<dbReference type="InterPro" id="IPR009057">
    <property type="entry name" value="Homeodomain-like_sf"/>
</dbReference>
<sequence length="1346" mass="153411">MDVFGFSTYLYISNLLSKLKKNHLIVLLLLNWSGIISGQSYTFRHYQVENGLSYNSVMCGLQDKRGFLWFGTKDGLNKFDGYTFKIFRNDHDDPGSLGSNFIHSINEDNLGIIWVGTLKGLYTYEAQNEKFTLIKNTQNSDVREVKTDTSGNVWFISGLTFSHFNRKTGKLKLYDNAGINATSLSISGTTIWIATTDGFLCEFDSAKGSFKRYSVFDKSGHAISRWIEKIHDTGHHTILVGTSNQGVKLFNTVTKNYEDVLTNNPDQTDIYARDFLYLHDNKYLIATESGLFELDLQTRKYINLRKQYNNPYSISDNATYCLIKDKEGGIWVGTYFGGVNYSPNQKVFFDKYFYQGNQKSIAGNAIREIKHDDFGNLWIGTEDAGLNKYDLRTGNFTNFSPTVPGKVISYTNIHGLAVKGQELWVGTFEHGLDVLNIKTGKLIRHYAAGSGANDLRSNFIETLFKTRNNDIIVGASAGLYKYNPAKDNFNAIDKIPQIYHNNAILEDRDGTIWVGTLRNGLYFYNPKTNESGGYTYDDDRQSLSNNSVNGLFTDSRNHLWVTTENGLCKFERHTKKFIRYSTKNGFPSNVFYKILEDRTGNLWISTSKGLVCFNPKSGKINTYTKANGLLSDQFNYNSAYQDQDGKMFFGSVNGLISFNPEKFSHNTFVPPVYITGFQVFNEELPINKDDSPLKQSISFTNKIQLGYSQSTFSIDFAALGFTAPEMTEYSYIMEGLDKKWTYLKTNRKIYFTELSPGKYTFKVKSSNGSGIWNNQITQLEIIVSPPFWASVWAYILYSFIISGSIIYLIRNYHKNINRKNQRKIELLEIEKEKEIYQAKIEFFTYVTHEIRTPLTLIKAPLEDLMKKSEEIPALQDNLVTMEKNTNRLLELTNQLLDFRKTETKGFSLNFVNTNISKLLEDTYLRFKSTAELKQRQMQIHLPENPLYAYADPEALNKIISNLLDNAVKYADQKIEVELNVSESNTESFTIVVKNDGNPIPLNMQEKIFEPFFRIDDNNEGGTGIGLPLAKSLALLHEGTLSFHADHSNFNVFILKLPVHHEKEFKVYQEPLVQVPIKSPEELPDPAIERPSILLVEDNLEIIEFIAEKLHKDYTVLKSSNGLEALKVLKTNSIHLIVSDVMMPVMNGFELCKTVKDNLDFTHIPIILLTARNTLQAKIEGLESGADAYIEKPFSPEHLLIQISNLLANRDKIKHYFASSPLVHIKSMAYNKADEAFLEKLNEAIYKNLDNKSLDVELLADQMNMSRPTFYRKIKAISNLSPNELINITRLKRAAELLVESDHKIQQIALMTGFSSQAQFGRNFVKQFGITPSEYAKTKSTARTQNL</sequence>
<evidence type="ECO:0000256" key="3">
    <source>
        <dbReference type="ARBA" id="ARBA00022553"/>
    </source>
</evidence>
<dbReference type="Gene3D" id="2.130.10.10">
    <property type="entry name" value="YVTN repeat-like/Quinoprotein amine dehydrogenase"/>
    <property type="match status" value="2"/>
</dbReference>
<dbReference type="Pfam" id="PF12833">
    <property type="entry name" value="HTH_18"/>
    <property type="match status" value="1"/>
</dbReference>
<evidence type="ECO:0000259" key="11">
    <source>
        <dbReference type="PROSITE" id="PS50110"/>
    </source>
</evidence>
<evidence type="ECO:0000259" key="10">
    <source>
        <dbReference type="PROSITE" id="PS50109"/>
    </source>
</evidence>
<dbReference type="InterPro" id="IPR015943">
    <property type="entry name" value="WD40/YVTN_repeat-like_dom_sf"/>
</dbReference>
<dbReference type="FunFam" id="1.10.287.130:FF:000045">
    <property type="entry name" value="Two-component system sensor histidine kinase/response regulator"/>
    <property type="match status" value="1"/>
</dbReference>
<dbReference type="FunFam" id="2.60.40.10:FF:000791">
    <property type="entry name" value="Two-component system sensor histidine kinase/response regulator"/>
    <property type="match status" value="1"/>
</dbReference>
<keyword evidence="12" id="KW-0418">Kinase</keyword>
<dbReference type="InterPro" id="IPR013783">
    <property type="entry name" value="Ig-like_fold"/>
</dbReference>
<dbReference type="GO" id="GO:0003700">
    <property type="term" value="F:DNA-binding transcription factor activity"/>
    <property type="evidence" value="ECO:0007669"/>
    <property type="project" value="InterPro"/>
</dbReference>
<evidence type="ECO:0000313" key="13">
    <source>
        <dbReference type="Proteomes" id="UP000199306"/>
    </source>
</evidence>
<dbReference type="InterPro" id="IPR003594">
    <property type="entry name" value="HATPase_dom"/>
</dbReference>
<dbReference type="SMART" id="SM00387">
    <property type="entry name" value="HATPase_c"/>
    <property type="match status" value="1"/>
</dbReference>
<dbReference type="InterPro" id="IPR018060">
    <property type="entry name" value="HTH_AraC"/>
</dbReference>
<name>A0A1I5M1E5_9BACT</name>
<dbReference type="PROSITE" id="PS50109">
    <property type="entry name" value="HIS_KIN"/>
    <property type="match status" value="1"/>
</dbReference>
<keyword evidence="12" id="KW-0808">Transferase</keyword>
<dbReference type="GO" id="GO:0043565">
    <property type="term" value="F:sequence-specific DNA binding"/>
    <property type="evidence" value="ECO:0007669"/>
    <property type="project" value="InterPro"/>
</dbReference>
<dbReference type="InterPro" id="IPR001789">
    <property type="entry name" value="Sig_transdc_resp-reg_receiver"/>
</dbReference>
<dbReference type="SUPFAM" id="SSF46689">
    <property type="entry name" value="Homeodomain-like"/>
    <property type="match status" value="1"/>
</dbReference>
<organism evidence="12 13">
    <name type="scientific">Pseudarcicella hirudinis</name>
    <dbReference type="NCBI Taxonomy" id="1079859"/>
    <lineage>
        <taxon>Bacteria</taxon>
        <taxon>Pseudomonadati</taxon>
        <taxon>Bacteroidota</taxon>
        <taxon>Cytophagia</taxon>
        <taxon>Cytophagales</taxon>
        <taxon>Flectobacillaceae</taxon>
        <taxon>Pseudarcicella</taxon>
    </lineage>
</organism>
<dbReference type="Pfam" id="PF02518">
    <property type="entry name" value="HATPase_c"/>
    <property type="match status" value="1"/>
</dbReference>
<proteinExistence type="predicted"/>
<evidence type="ECO:0000256" key="2">
    <source>
        <dbReference type="ARBA" id="ARBA00012438"/>
    </source>
</evidence>
<feature type="transmembrane region" description="Helical" evidence="8">
    <location>
        <begin position="787"/>
        <end position="809"/>
    </location>
</feature>
<dbReference type="Pfam" id="PF07495">
    <property type="entry name" value="Y_Y_Y"/>
    <property type="match status" value="1"/>
</dbReference>
<keyword evidence="8" id="KW-1133">Transmembrane helix</keyword>
<dbReference type="PANTHER" id="PTHR43547:SF2">
    <property type="entry name" value="HYBRID SIGNAL TRANSDUCTION HISTIDINE KINASE C"/>
    <property type="match status" value="1"/>
</dbReference>
<dbReference type="Pfam" id="PF00072">
    <property type="entry name" value="Response_reg"/>
    <property type="match status" value="1"/>
</dbReference>
<dbReference type="InterPro" id="IPR003661">
    <property type="entry name" value="HisK_dim/P_dom"/>
</dbReference>
<gene>
    <name evidence="12" type="ORF">SAMN04515674_10169</name>
</gene>
<dbReference type="InterPro" id="IPR005467">
    <property type="entry name" value="His_kinase_dom"/>
</dbReference>
<evidence type="ECO:0000256" key="4">
    <source>
        <dbReference type="ARBA" id="ARBA00023015"/>
    </source>
</evidence>
<dbReference type="CDD" id="cd00082">
    <property type="entry name" value="HisKA"/>
    <property type="match status" value="1"/>
</dbReference>
<keyword evidence="8" id="KW-0812">Transmembrane</keyword>
<keyword evidence="13" id="KW-1185">Reference proteome</keyword>
<dbReference type="Gene3D" id="1.10.287.130">
    <property type="match status" value="1"/>
</dbReference>
<dbReference type="SMART" id="SM00388">
    <property type="entry name" value="HisKA"/>
    <property type="match status" value="1"/>
</dbReference>
<dbReference type="STRING" id="1079859.SAMN04515674_10169"/>
<dbReference type="PROSITE" id="PS50110">
    <property type="entry name" value="RESPONSE_REGULATORY"/>
    <property type="match status" value="1"/>
</dbReference>
<keyword evidence="6" id="KW-0804">Transcription</keyword>
<dbReference type="EC" id="2.7.13.3" evidence="2"/>
<dbReference type="SMART" id="SM00448">
    <property type="entry name" value="REC"/>
    <property type="match status" value="1"/>
</dbReference>
<dbReference type="PROSITE" id="PS00041">
    <property type="entry name" value="HTH_ARAC_FAMILY_1"/>
    <property type="match status" value="1"/>
</dbReference>
<dbReference type="InterPro" id="IPR018062">
    <property type="entry name" value="HTH_AraC-typ_CS"/>
</dbReference>
<keyword evidence="3 7" id="KW-0597">Phosphoprotein</keyword>
<dbReference type="EMBL" id="FOXH01000001">
    <property type="protein sequence ID" value="SFP03280.1"/>
    <property type="molecule type" value="Genomic_DNA"/>
</dbReference>
<keyword evidence="5" id="KW-0238">DNA-binding</keyword>
<evidence type="ECO:0000313" key="12">
    <source>
        <dbReference type="EMBL" id="SFP03280.1"/>
    </source>
</evidence>
<dbReference type="SUPFAM" id="SSF63829">
    <property type="entry name" value="Calcium-dependent phosphotriesterase"/>
    <property type="match status" value="3"/>
</dbReference>
<dbReference type="PROSITE" id="PS01124">
    <property type="entry name" value="HTH_ARAC_FAMILY_2"/>
    <property type="match status" value="1"/>
</dbReference>
<accession>A0A1I5M1E5</accession>
<dbReference type="InterPro" id="IPR011110">
    <property type="entry name" value="Reg_prop"/>
</dbReference>
<dbReference type="Gene3D" id="3.30.565.10">
    <property type="entry name" value="Histidine kinase-like ATPase, C-terminal domain"/>
    <property type="match status" value="1"/>
</dbReference>
<dbReference type="InterPro" id="IPR011006">
    <property type="entry name" value="CheY-like_superfamily"/>
</dbReference>
<dbReference type="Proteomes" id="UP000199306">
    <property type="component" value="Unassembled WGS sequence"/>
</dbReference>
<evidence type="ECO:0000256" key="1">
    <source>
        <dbReference type="ARBA" id="ARBA00000085"/>
    </source>
</evidence>
<evidence type="ECO:0000256" key="6">
    <source>
        <dbReference type="ARBA" id="ARBA00023163"/>
    </source>
</evidence>
<dbReference type="OrthoDB" id="9797097at2"/>